<dbReference type="InterPro" id="IPR015424">
    <property type="entry name" value="PyrdxlP-dep_Trfase"/>
</dbReference>
<dbReference type="PANTHER" id="PTHR42885">
    <property type="entry name" value="HISTIDINOL-PHOSPHATE AMINOTRANSFERASE-RELATED"/>
    <property type="match status" value="1"/>
</dbReference>
<keyword evidence="12" id="KW-1185">Reference proteome</keyword>
<dbReference type="EC" id="4.1.1.81" evidence="4"/>
<dbReference type="GO" id="GO:0009236">
    <property type="term" value="P:cobalamin biosynthetic process"/>
    <property type="evidence" value="ECO:0007669"/>
    <property type="project" value="UniProtKB-UniPathway"/>
</dbReference>
<name>A0A1H3VQY2_9BACI</name>
<evidence type="ECO:0000259" key="10">
    <source>
        <dbReference type="Pfam" id="PF00155"/>
    </source>
</evidence>
<dbReference type="NCBIfam" id="TIGR01140">
    <property type="entry name" value="L_thr_O3P_dcar"/>
    <property type="match status" value="1"/>
</dbReference>
<dbReference type="InterPro" id="IPR015421">
    <property type="entry name" value="PyrdxlP-dep_Trfase_major"/>
</dbReference>
<dbReference type="GO" id="GO:0048472">
    <property type="term" value="F:threonine-phosphate decarboxylase activity"/>
    <property type="evidence" value="ECO:0007669"/>
    <property type="project" value="UniProtKB-EC"/>
</dbReference>
<evidence type="ECO:0000256" key="7">
    <source>
        <dbReference type="ARBA" id="ARBA00023239"/>
    </source>
</evidence>
<dbReference type="InterPro" id="IPR004839">
    <property type="entry name" value="Aminotransferase_I/II_large"/>
</dbReference>
<dbReference type="Gene3D" id="3.40.640.10">
    <property type="entry name" value="Type I PLP-dependent aspartate aminotransferase-like (Major domain)"/>
    <property type="match status" value="1"/>
</dbReference>
<dbReference type="PROSITE" id="PS00105">
    <property type="entry name" value="AA_TRANSFER_CLASS_1"/>
    <property type="match status" value="1"/>
</dbReference>
<evidence type="ECO:0000313" key="12">
    <source>
        <dbReference type="Proteomes" id="UP000198584"/>
    </source>
</evidence>
<keyword evidence="7" id="KW-0456">Lyase</keyword>
<dbReference type="Pfam" id="PF00155">
    <property type="entry name" value="Aminotran_1_2"/>
    <property type="match status" value="1"/>
</dbReference>
<evidence type="ECO:0000256" key="9">
    <source>
        <dbReference type="ARBA" id="ARBA00048531"/>
    </source>
</evidence>
<dbReference type="RefSeq" id="WP_093041091.1">
    <property type="nucleotide sequence ID" value="NZ_FNQR01000001.1"/>
</dbReference>
<accession>A0A1H3VQY2</accession>
<evidence type="ECO:0000256" key="2">
    <source>
        <dbReference type="ARBA" id="ARBA00003444"/>
    </source>
</evidence>
<evidence type="ECO:0000256" key="6">
    <source>
        <dbReference type="ARBA" id="ARBA00022898"/>
    </source>
</evidence>
<dbReference type="CDD" id="cd00609">
    <property type="entry name" value="AAT_like"/>
    <property type="match status" value="1"/>
</dbReference>
<dbReference type="SUPFAM" id="SSF53383">
    <property type="entry name" value="PLP-dependent transferases"/>
    <property type="match status" value="1"/>
</dbReference>
<dbReference type="GO" id="GO:0030170">
    <property type="term" value="F:pyridoxal phosphate binding"/>
    <property type="evidence" value="ECO:0007669"/>
    <property type="project" value="InterPro"/>
</dbReference>
<dbReference type="OrthoDB" id="9813612at2"/>
<comment type="function">
    <text evidence="2">Decarboxylates L-threonine-O-3-phosphate to yield (R)-1-amino-2-propanol O-2-phosphate, the precursor for the linkage between the nucleotide loop and the corrin ring in cobalamin.</text>
</comment>
<protein>
    <recommendedName>
        <fullName evidence="4">threonine-phosphate decarboxylase</fullName>
        <ecNumber evidence="4">4.1.1.81</ecNumber>
    </recommendedName>
    <alternativeName>
        <fullName evidence="8">L-threonine-O-3-phosphate decarboxylase</fullName>
    </alternativeName>
</protein>
<evidence type="ECO:0000256" key="3">
    <source>
        <dbReference type="ARBA" id="ARBA00004953"/>
    </source>
</evidence>
<evidence type="ECO:0000256" key="1">
    <source>
        <dbReference type="ARBA" id="ARBA00001933"/>
    </source>
</evidence>
<evidence type="ECO:0000313" key="11">
    <source>
        <dbReference type="EMBL" id="SDZ76518.1"/>
    </source>
</evidence>
<sequence>MVLPAHGGQPDRIITSLGVEAKGHVYDFSANINPVGPPAWLSEELPRLMNEAEHYPDPQYTAAYDALSEREMVAQKQLLLTNGGAEAIFLTAQLFQGKKALIIDPTFSEYERACRAFGIDVTHLRLDQDFQFPFEEMAQALSDVDVVFLCRPNNPTGTLLSITDVEYLLKIGMATGTAVVVDEAFVHFLLMEDSSVKRLLDFYSNLIILRSLTKIYAIPGLRAGYVIASENLIAKLQEKQPPWSVNGITAALLPALLSDKAYVIETKRWLGGEQKKLAKELSALGFFHTLSCTNFYLLKDEERPEDTDELFRFLVANNIIPRHTDNFTGLDGRFLRFAVRTMQENDYLLHVLKKWREKAC</sequence>
<dbReference type="EMBL" id="FNQR01000001">
    <property type="protein sequence ID" value="SDZ76518.1"/>
    <property type="molecule type" value="Genomic_DNA"/>
</dbReference>
<dbReference type="UniPathway" id="UPA00148"/>
<gene>
    <name evidence="11" type="ORF">SAMN05421743_101116</name>
</gene>
<dbReference type="AlphaFoldDB" id="A0A1H3VQY2"/>
<dbReference type="InterPro" id="IPR005860">
    <property type="entry name" value="CobD"/>
</dbReference>
<dbReference type="Gene3D" id="3.90.1150.10">
    <property type="entry name" value="Aspartate Aminotransferase, domain 1"/>
    <property type="match status" value="1"/>
</dbReference>
<dbReference type="InterPro" id="IPR015422">
    <property type="entry name" value="PyrdxlP-dep_Trfase_small"/>
</dbReference>
<comment type="cofactor">
    <cofactor evidence="1">
        <name>pyridoxal 5'-phosphate</name>
        <dbReference type="ChEBI" id="CHEBI:597326"/>
    </cofactor>
</comment>
<dbReference type="Proteomes" id="UP000198584">
    <property type="component" value="Unassembled WGS sequence"/>
</dbReference>
<comment type="catalytic activity">
    <reaction evidence="9">
        <text>O-phospho-L-threonine + H(+) = (R)-1-aminopropan-2-yl phosphate + CO2</text>
        <dbReference type="Rhea" id="RHEA:11492"/>
        <dbReference type="ChEBI" id="CHEBI:15378"/>
        <dbReference type="ChEBI" id="CHEBI:16526"/>
        <dbReference type="ChEBI" id="CHEBI:58563"/>
        <dbReference type="ChEBI" id="CHEBI:58675"/>
        <dbReference type="EC" id="4.1.1.81"/>
    </reaction>
</comment>
<proteinExistence type="predicted"/>
<evidence type="ECO:0000256" key="8">
    <source>
        <dbReference type="ARBA" id="ARBA00029996"/>
    </source>
</evidence>
<dbReference type="PANTHER" id="PTHR42885:SF1">
    <property type="entry name" value="THREONINE-PHOSPHATE DECARBOXYLASE"/>
    <property type="match status" value="1"/>
</dbReference>
<keyword evidence="6" id="KW-0663">Pyridoxal phosphate</keyword>
<organism evidence="11 12">
    <name type="scientific">Thalassobacillus cyri</name>
    <dbReference type="NCBI Taxonomy" id="571932"/>
    <lineage>
        <taxon>Bacteria</taxon>
        <taxon>Bacillati</taxon>
        <taxon>Bacillota</taxon>
        <taxon>Bacilli</taxon>
        <taxon>Bacillales</taxon>
        <taxon>Bacillaceae</taxon>
        <taxon>Thalassobacillus</taxon>
    </lineage>
</organism>
<feature type="domain" description="Aminotransferase class I/classII large" evidence="10">
    <location>
        <begin position="25"/>
        <end position="351"/>
    </location>
</feature>
<reference evidence="11 12" key="1">
    <citation type="submission" date="2016-10" db="EMBL/GenBank/DDBJ databases">
        <authorList>
            <person name="de Groot N.N."/>
        </authorList>
    </citation>
    <scope>NUCLEOTIDE SEQUENCE [LARGE SCALE GENOMIC DNA]</scope>
    <source>
        <strain evidence="11 12">CCM7597</strain>
    </source>
</reference>
<keyword evidence="5" id="KW-0169">Cobalamin biosynthesis</keyword>
<evidence type="ECO:0000256" key="4">
    <source>
        <dbReference type="ARBA" id="ARBA00012285"/>
    </source>
</evidence>
<dbReference type="STRING" id="571932.SAMN05421743_101116"/>
<dbReference type="InterPro" id="IPR004838">
    <property type="entry name" value="NHTrfase_class1_PyrdxlP-BS"/>
</dbReference>
<evidence type="ECO:0000256" key="5">
    <source>
        <dbReference type="ARBA" id="ARBA00022573"/>
    </source>
</evidence>
<comment type="pathway">
    <text evidence="3">Cofactor biosynthesis; adenosylcobalamin biosynthesis.</text>
</comment>